<dbReference type="PANTHER" id="PTHR33442">
    <property type="entry name" value="TRANS-3-HYDROXY-L-PROLINE DEHYDRATASE"/>
    <property type="match status" value="1"/>
</dbReference>
<dbReference type="Proteomes" id="UP000318626">
    <property type="component" value="Chromosome"/>
</dbReference>
<gene>
    <name evidence="2" type="ORF">Pan97_34700</name>
</gene>
<dbReference type="EMBL" id="CP036289">
    <property type="protein sequence ID" value="QDU76421.1"/>
    <property type="molecule type" value="Genomic_DNA"/>
</dbReference>
<dbReference type="PIRSF" id="PIRSF029792">
    <property type="entry name" value="Pro_racemase"/>
    <property type="match status" value="1"/>
</dbReference>
<evidence type="ECO:0000256" key="1">
    <source>
        <dbReference type="ARBA" id="ARBA00007529"/>
    </source>
</evidence>
<dbReference type="GO" id="GO:0047580">
    <property type="term" value="F:4-hydroxyproline epimerase activity"/>
    <property type="evidence" value="ECO:0007669"/>
    <property type="project" value="UniProtKB-EC"/>
</dbReference>
<dbReference type="SUPFAM" id="SSF54506">
    <property type="entry name" value="Diaminopimelate epimerase-like"/>
    <property type="match status" value="1"/>
</dbReference>
<accession>A0A518CB26</accession>
<dbReference type="PANTHER" id="PTHR33442:SF1">
    <property type="entry name" value="TRANS-3-HYDROXY-L-PROLINE DEHYDRATASE"/>
    <property type="match status" value="1"/>
</dbReference>
<dbReference type="KEGG" id="bvo:Pan97_34700"/>
<dbReference type="OrthoDB" id="181267at2"/>
<dbReference type="AlphaFoldDB" id="A0A518CB26"/>
<reference evidence="3" key="1">
    <citation type="submission" date="2019-02" db="EMBL/GenBank/DDBJ databases">
        <title>Deep-cultivation of Planctomycetes and their phenomic and genomic characterization uncovers novel biology.</title>
        <authorList>
            <person name="Wiegand S."/>
            <person name="Jogler M."/>
            <person name="Boedeker C."/>
            <person name="Pinto D."/>
            <person name="Vollmers J."/>
            <person name="Rivas-Marin E."/>
            <person name="Kohn T."/>
            <person name="Peeters S.H."/>
            <person name="Heuer A."/>
            <person name="Rast P."/>
            <person name="Oberbeckmann S."/>
            <person name="Bunk B."/>
            <person name="Jeske O."/>
            <person name="Meyerdierks A."/>
            <person name="Storesund J.E."/>
            <person name="Kallscheuer N."/>
            <person name="Luecker S."/>
            <person name="Lage O.M."/>
            <person name="Pohl T."/>
            <person name="Merkel B.J."/>
            <person name="Hornburger P."/>
            <person name="Mueller R.-W."/>
            <person name="Bruemmer F."/>
            <person name="Labrenz M."/>
            <person name="Spormann A.M."/>
            <person name="Op den Camp H."/>
            <person name="Overmann J."/>
            <person name="Amann R."/>
            <person name="Jetten M.S.M."/>
            <person name="Mascher T."/>
            <person name="Medema M.H."/>
            <person name="Devos D.P."/>
            <person name="Kaster A.-K."/>
            <person name="Ovreas L."/>
            <person name="Rohde M."/>
            <person name="Galperin M.Y."/>
            <person name="Jogler C."/>
        </authorList>
    </citation>
    <scope>NUCLEOTIDE SEQUENCE [LARGE SCALE GENOMIC DNA]</scope>
    <source>
        <strain evidence="3">Pan97</strain>
    </source>
</reference>
<dbReference type="SFLD" id="SFLDS00028">
    <property type="entry name" value="Proline_Racemase"/>
    <property type="match status" value="1"/>
</dbReference>
<name>A0A518CB26_9BACT</name>
<dbReference type="RefSeq" id="WP_144974526.1">
    <property type="nucleotide sequence ID" value="NZ_CP036289.1"/>
</dbReference>
<dbReference type="Pfam" id="PF05544">
    <property type="entry name" value="Pro_racemase"/>
    <property type="match status" value="1"/>
</dbReference>
<keyword evidence="2" id="KW-0413">Isomerase</keyword>
<dbReference type="EC" id="5.1.1.8" evidence="2"/>
<organism evidence="2 3">
    <name type="scientific">Bremerella volcania</name>
    <dbReference type="NCBI Taxonomy" id="2527984"/>
    <lineage>
        <taxon>Bacteria</taxon>
        <taxon>Pseudomonadati</taxon>
        <taxon>Planctomycetota</taxon>
        <taxon>Planctomycetia</taxon>
        <taxon>Pirellulales</taxon>
        <taxon>Pirellulaceae</taxon>
        <taxon>Bremerella</taxon>
    </lineage>
</organism>
<keyword evidence="3" id="KW-1185">Reference proteome</keyword>
<comment type="similarity">
    <text evidence="1">Belongs to the proline racemase family.</text>
</comment>
<proteinExistence type="inferred from homology"/>
<evidence type="ECO:0000313" key="3">
    <source>
        <dbReference type="Proteomes" id="UP000318626"/>
    </source>
</evidence>
<evidence type="ECO:0000313" key="2">
    <source>
        <dbReference type="EMBL" id="QDU76421.1"/>
    </source>
</evidence>
<sequence length="330" mass="35513">MPLPTDRVELSVIDSHTGGEPTRTIIGGAPELSTSNIAEQIQELKQEHDWMRTALTHEPRGYEAMVGALLLQPHNPEAVARVVYFNNVGYLGMCGHGTIGVAATLSYLGNISPGEHLLETIAGDVMFTLHEDNRVSFVNVPSYRYQTNVPVTTKNFGTVTGDIAYAGNWFYLCADHGLNISLGNLAELDKCCREIRHTLDAEGIGGENGGIIDHVELIGPPGREDAQAKNYVDCPGGEYDRSPCGTGTSAKIACLAAAGKLEPGQTWGQESITGSLFEGSYVWQGDKVLPRIMGEAFVTAETKVIIDPTDSLTFGFSQKQCLGTPESTPR</sequence>
<protein>
    <submittedName>
        <fullName evidence="2">4-hydroxyproline epimerase</fullName>
        <ecNumber evidence="2">5.1.1.8</ecNumber>
    </submittedName>
</protein>
<dbReference type="Gene3D" id="3.10.310.10">
    <property type="entry name" value="Diaminopimelate Epimerase, Chain A, domain 1"/>
    <property type="match status" value="2"/>
</dbReference>
<dbReference type="InterPro" id="IPR008794">
    <property type="entry name" value="Pro_racemase_fam"/>
</dbReference>